<feature type="region of interest" description="Disordered" evidence="1">
    <location>
        <begin position="253"/>
        <end position="287"/>
    </location>
</feature>
<organism evidence="2 3">
    <name type="scientific">Acer saccharum</name>
    <name type="common">Sugar maple</name>
    <dbReference type="NCBI Taxonomy" id="4024"/>
    <lineage>
        <taxon>Eukaryota</taxon>
        <taxon>Viridiplantae</taxon>
        <taxon>Streptophyta</taxon>
        <taxon>Embryophyta</taxon>
        <taxon>Tracheophyta</taxon>
        <taxon>Spermatophyta</taxon>
        <taxon>Magnoliopsida</taxon>
        <taxon>eudicotyledons</taxon>
        <taxon>Gunneridae</taxon>
        <taxon>Pentapetalae</taxon>
        <taxon>rosids</taxon>
        <taxon>malvids</taxon>
        <taxon>Sapindales</taxon>
        <taxon>Sapindaceae</taxon>
        <taxon>Hippocastanoideae</taxon>
        <taxon>Acereae</taxon>
        <taxon>Acer</taxon>
    </lineage>
</organism>
<gene>
    <name evidence="2" type="ORF">LWI29_011813</name>
</gene>
<feature type="compositionally biased region" description="Basic residues" evidence="1">
    <location>
        <begin position="266"/>
        <end position="277"/>
    </location>
</feature>
<evidence type="ECO:0000313" key="2">
    <source>
        <dbReference type="EMBL" id="KAK0578536.1"/>
    </source>
</evidence>
<comment type="caution">
    <text evidence="2">The sequence shown here is derived from an EMBL/GenBank/DDBJ whole genome shotgun (WGS) entry which is preliminary data.</text>
</comment>
<reference evidence="2" key="1">
    <citation type="journal article" date="2022" name="Plant J.">
        <title>Strategies of tolerance reflected in two North American maple genomes.</title>
        <authorList>
            <person name="McEvoy S.L."/>
            <person name="Sezen U.U."/>
            <person name="Trouern-Trend A."/>
            <person name="McMahon S.M."/>
            <person name="Schaberg P.G."/>
            <person name="Yang J."/>
            <person name="Wegrzyn J.L."/>
            <person name="Swenson N.G."/>
        </authorList>
    </citation>
    <scope>NUCLEOTIDE SEQUENCE</scope>
    <source>
        <strain evidence="2">NS2018</strain>
    </source>
</reference>
<proteinExistence type="predicted"/>
<name>A0AA39RQ00_ACESA</name>
<evidence type="ECO:0000313" key="3">
    <source>
        <dbReference type="Proteomes" id="UP001168877"/>
    </source>
</evidence>
<protein>
    <submittedName>
        <fullName evidence="2">Uncharacterized protein</fullName>
    </submittedName>
</protein>
<accession>A0AA39RQ00</accession>
<reference evidence="2" key="2">
    <citation type="submission" date="2023-06" db="EMBL/GenBank/DDBJ databases">
        <authorList>
            <person name="Swenson N.G."/>
            <person name="Wegrzyn J.L."/>
            <person name="Mcevoy S.L."/>
        </authorList>
    </citation>
    <scope>NUCLEOTIDE SEQUENCE</scope>
    <source>
        <strain evidence="2">NS2018</strain>
        <tissue evidence="2">Leaf</tissue>
    </source>
</reference>
<dbReference type="EMBL" id="JAUESC010000385">
    <property type="protein sequence ID" value="KAK0578536.1"/>
    <property type="molecule type" value="Genomic_DNA"/>
</dbReference>
<keyword evidence="3" id="KW-1185">Reference proteome</keyword>
<evidence type="ECO:0000256" key="1">
    <source>
        <dbReference type="SAM" id="MobiDB-lite"/>
    </source>
</evidence>
<sequence>MDLCRILVATSEGSSCPGIVPVEVGKESFRIKVHEVCDVPSDEWLWEQLGLGQIYFSVASKMVNSPVKSPNWKLVVFEKNDRSRFRDTDKSVEKGGMSESFIGVENRECLGFNYGDVSPSKGKSAIINDKKAAPSSRTLGQLKLSSGKNKSHCQLLDFSSKNNLDCLSTDEDSLSSHDDRPDPSKRIGEKELIGVVDLIANCLVAKSPLGQSSLNSYELYVDLGSGIKVCNPSSIGKERMGAGEQMRISNVRGASGRGRRNVVSSARHRMRTRRSSKRSAPIETGGSEMELDAEFARVIKESISRG</sequence>
<dbReference type="AlphaFoldDB" id="A0AA39RQ00"/>
<dbReference type="Proteomes" id="UP001168877">
    <property type="component" value="Unassembled WGS sequence"/>
</dbReference>